<dbReference type="Proteomes" id="UP001060085">
    <property type="component" value="Linkage Group LG03"/>
</dbReference>
<evidence type="ECO:0000313" key="1">
    <source>
        <dbReference type="EMBL" id="KAI5671071.1"/>
    </source>
</evidence>
<gene>
    <name evidence="1" type="ORF">M9H77_11435</name>
</gene>
<protein>
    <submittedName>
        <fullName evidence="1">Uncharacterized protein</fullName>
    </submittedName>
</protein>
<evidence type="ECO:0000313" key="2">
    <source>
        <dbReference type="Proteomes" id="UP001060085"/>
    </source>
</evidence>
<name>A0ACC0BEI8_CATRO</name>
<comment type="caution">
    <text evidence="1">The sequence shown here is derived from an EMBL/GenBank/DDBJ whole genome shotgun (WGS) entry which is preliminary data.</text>
</comment>
<organism evidence="1 2">
    <name type="scientific">Catharanthus roseus</name>
    <name type="common">Madagascar periwinkle</name>
    <name type="synonym">Vinca rosea</name>
    <dbReference type="NCBI Taxonomy" id="4058"/>
    <lineage>
        <taxon>Eukaryota</taxon>
        <taxon>Viridiplantae</taxon>
        <taxon>Streptophyta</taxon>
        <taxon>Embryophyta</taxon>
        <taxon>Tracheophyta</taxon>
        <taxon>Spermatophyta</taxon>
        <taxon>Magnoliopsida</taxon>
        <taxon>eudicotyledons</taxon>
        <taxon>Gunneridae</taxon>
        <taxon>Pentapetalae</taxon>
        <taxon>asterids</taxon>
        <taxon>lamiids</taxon>
        <taxon>Gentianales</taxon>
        <taxon>Apocynaceae</taxon>
        <taxon>Rauvolfioideae</taxon>
        <taxon>Vinceae</taxon>
        <taxon>Catharanthinae</taxon>
        <taxon>Catharanthus</taxon>
    </lineage>
</organism>
<dbReference type="EMBL" id="CM044703">
    <property type="protein sequence ID" value="KAI5671071.1"/>
    <property type="molecule type" value="Genomic_DNA"/>
</dbReference>
<reference evidence="2" key="1">
    <citation type="journal article" date="2023" name="Nat. Plants">
        <title>Single-cell RNA sequencing provides a high-resolution roadmap for understanding the multicellular compartmentation of specialized metabolism.</title>
        <authorList>
            <person name="Sun S."/>
            <person name="Shen X."/>
            <person name="Li Y."/>
            <person name="Li Y."/>
            <person name="Wang S."/>
            <person name="Li R."/>
            <person name="Zhang H."/>
            <person name="Shen G."/>
            <person name="Guo B."/>
            <person name="Wei J."/>
            <person name="Xu J."/>
            <person name="St-Pierre B."/>
            <person name="Chen S."/>
            <person name="Sun C."/>
        </authorList>
    </citation>
    <scope>NUCLEOTIDE SEQUENCE [LARGE SCALE GENOMIC DNA]</scope>
</reference>
<keyword evidence="2" id="KW-1185">Reference proteome</keyword>
<proteinExistence type="predicted"/>
<accession>A0ACC0BEI8</accession>
<sequence length="444" mass="51040">MKRRKFGIQGKTEISREVIKRLLKWWPALLCLPAAALLVFEAYRLGVKPNPLTKASEMTVTQKKPLQHLDKKLPGNLNRLDPITRAVGGSRERCLKLLLPEELEHLVLPVARESTKPFKKVVYITDNDTTYVEENATMIDRHLEGQRFNLFTGYQNLQQREESFKIKETAVVHCGFYSDKGGFKISEEDKIYMQKCEVVVSTCAFGGGDDLYQPIGMSEQSLQKVCFVAFWDEVTLATQEAEGNKVGKNGYIGNWRIIIVKDLPFRDQRLNGKIPKMLPHRLFPNSRYSIWIDSKSQLRRDPLGLLEALLWRTNSVLAISEHGARSSVYDEAKAVVKKNKATPEEVEVQLTQYRKDGLPEDKRFNGKKALAEASVIVRQHTKVSNIFMCLWFNEVVRFTSRDQLSFPYVLWRFQVLRNINLFPVCTRKDIVNSIGHIRKAKPLN</sequence>